<proteinExistence type="predicted"/>
<organism evidence="5 6">
    <name type="scientific">Paenibacillus paeoniae</name>
    <dbReference type="NCBI Taxonomy" id="2292705"/>
    <lineage>
        <taxon>Bacteria</taxon>
        <taxon>Bacillati</taxon>
        <taxon>Bacillota</taxon>
        <taxon>Bacilli</taxon>
        <taxon>Bacillales</taxon>
        <taxon>Paenibacillaceae</taxon>
        <taxon>Paenibacillus</taxon>
    </lineage>
</organism>
<comment type="function">
    <text evidence="2">Counteracts the endogenous Pycsar antiviral defense system. Phosphodiesterase that enables metal-dependent hydrolysis of host cyclic nucleotide Pycsar defense signals such as cCMP and cUMP.</text>
</comment>
<protein>
    <submittedName>
        <fullName evidence="5">MBL fold metallo-hydrolase</fullName>
    </submittedName>
</protein>
<comment type="caution">
    <text evidence="5">The sequence shown here is derived from an EMBL/GenBank/DDBJ whole genome shotgun (WGS) entry which is preliminary data.</text>
</comment>
<evidence type="ECO:0000256" key="1">
    <source>
        <dbReference type="ARBA" id="ARBA00034221"/>
    </source>
</evidence>
<dbReference type="EMBL" id="QUBQ01000002">
    <property type="protein sequence ID" value="REK74636.1"/>
    <property type="molecule type" value="Genomic_DNA"/>
</dbReference>
<evidence type="ECO:0000256" key="3">
    <source>
        <dbReference type="ARBA" id="ARBA00048505"/>
    </source>
</evidence>
<dbReference type="SMART" id="SM00849">
    <property type="entry name" value="Lactamase_B"/>
    <property type="match status" value="1"/>
</dbReference>
<sequence length="244" mass="25959">MRMIRQQSVIQLTYMPILFPVNCYLVEEDDGLTLVDAALPVNASAIMKAAEEIGKPITRIALTHAHGDHVGSLDALKKQLPGVSVSISDRDARLLRGDTSLLDGEEQLPIRGGTPKGITTVPDIKLQDGDRVGSLLALSTPGHTPGSMSFYDERSGVLIAGDAFTSRGGLAVAGHAKLGFPFPAFATWSPAISLASASKLADLHPTWLAVGHGNMIAQPEQAMRKAIAESERRLLKKGVLDHVT</sequence>
<dbReference type="GO" id="GO:0016787">
    <property type="term" value="F:hydrolase activity"/>
    <property type="evidence" value="ECO:0007669"/>
    <property type="project" value="UniProtKB-KW"/>
</dbReference>
<dbReference type="Pfam" id="PF00753">
    <property type="entry name" value="Lactamase_B"/>
    <property type="match status" value="1"/>
</dbReference>
<comment type="catalytic activity">
    <reaction evidence="3">
        <text>3',5'-cyclic UMP + H2O = UMP + H(+)</text>
        <dbReference type="Rhea" id="RHEA:70575"/>
        <dbReference type="ChEBI" id="CHEBI:15377"/>
        <dbReference type="ChEBI" id="CHEBI:15378"/>
        <dbReference type="ChEBI" id="CHEBI:57865"/>
        <dbReference type="ChEBI" id="CHEBI:184387"/>
    </reaction>
    <physiologicalReaction direction="left-to-right" evidence="3">
        <dbReference type="Rhea" id="RHEA:70576"/>
    </physiologicalReaction>
</comment>
<dbReference type="AlphaFoldDB" id="A0A371PGB1"/>
<dbReference type="PANTHER" id="PTHR42951">
    <property type="entry name" value="METALLO-BETA-LACTAMASE DOMAIN-CONTAINING"/>
    <property type="match status" value="1"/>
</dbReference>
<dbReference type="PANTHER" id="PTHR42951:SF9">
    <property type="entry name" value="METAL-DEPENDENT HYDROLASE"/>
    <property type="match status" value="1"/>
</dbReference>
<feature type="domain" description="Metallo-beta-lactamase" evidence="4">
    <location>
        <begin position="20"/>
        <end position="212"/>
    </location>
</feature>
<accession>A0A371PGB1</accession>
<dbReference type="Proteomes" id="UP000261905">
    <property type="component" value="Unassembled WGS sequence"/>
</dbReference>
<comment type="catalytic activity">
    <reaction evidence="1">
        <text>3',5'-cyclic CMP + H2O = CMP + H(+)</text>
        <dbReference type="Rhea" id="RHEA:72675"/>
        <dbReference type="ChEBI" id="CHEBI:15377"/>
        <dbReference type="ChEBI" id="CHEBI:15378"/>
        <dbReference type="ChEBI" id="CHEBI:58003"/>
        <dbReference type="ChEBI" id="CHEBI:60377"/>
    </reaction>
    <physiologicalReaction direction="left-to-right" evidence="1">
        <dbReference type="Rhea" id="RHEA:72676"/>
    </physiologicalReaction>
</comment>
<dbReference type="InterPro" id="IPR050855">
    <property type="entry name" value="NDM-1-like"/>
</dbReference>
<keyword evidence="5" id="KW-0378">Hydrolase</keyword>
<evidence type="ECO:0000313" key="5">
    <source>
        <dbReference type="EMBL" id="REK74636.1"/>
    </source>
</evidence>
<reference evidence="5 6" key="1">
    <citation type="submission" date="2018-08" db="EMBL/GenBank/DDBJ databases">
        <title>Paenibacillus sp. M4BSY-1, whole genome shotgun sequence.</title>
        <authorList>
            <person name="Tuo L."/>
        </authorList>
    </citation>
    <scope>NUCLEOTIDE SEQUENCE [LARGE SCALE GENOMIC DNA]</scope>
    <source>
        <strain evidence="5 6">M4BSY-1</strain>
    </source>
</reference>
<name>A0A371PGB1_9BACL</name>
<keyword evidence="6" id="KW-1185">Reference proteome</keyword>
<evidence type="ECO:0000313" key="6">
    <source>
        <dbReference type="Proteomes" id="UP000261905"/>
    </source>
</evidence>
<evidence type="ECO:0000256" key="2">
    <source>
        <dbReference type="ARBA" id="ARBA00034301"/>
    </source>
</evidence>
<dbReference type="InterPro" id="IPR001279">
    <property type="entry name" value="Metallo-B-lactamas"/>
</dbReference>
<gene>
    <name evidence="5" type="ORF">DX130_13175</name>
</gene>
<dbReference type="CDD" id="cd07721">
    <property type="entry name" value="yflN-like_MBL-fold"/>
    <property type="match status" value="1"/>
</dbReference>
<dbReference type="RefSeq" id="WP_116046173.1">
    <property type="nucleotide sequence ID" value="NZ_QUBQ01000002.1"/>
</dbReference>
<evidence type="ECO:0000259" key="4">
    <source>
        <dbReference type="SMART" id="SM00849"/>
    </source>
</evidence>
<dbReference type="SUPFAM" id="SSF56281">
    <property type="entry name" value="Metallo-hydrolase/oxidoreductase"/>
    <property type="match status" value="1"/>
</dbReference>
<dbReference type="OrthoDB" id="9802248at2"/>
<dbReference type="Gene3D" id="3.60.15.10">
    <property type="entry name" value="Ribonuclease Z/Hydroxyacylglutathione hydrolase-like"/>
    <property type="match status" value="1"/>
</dbReference>
<dbReference type="InterPro" id="IPR036866">
    <property type="entry name" value="RibonucZ/Hydroxyglut_hydro"/>
</dbReference>